<comment type="caution">
    <text evidence="5">The sequence shown here is derived from an EMBL/GenBank/DDBJ whole genome shotgun (WGS) entry which is preliminary data.</text>
</comment>
<evidence type="ECO:0000256" key="3">
    <source>
        <dbReference type="ARBA" id="ARBA00023002"/>
    </source>
</evidence>
<keyword evidence="3" id="KW-0560">Oxidoreductase</keyword>
<dbReference type="GO" id="GO:0071949">
    <property type="term" value="F:FAD binding"/>
    <property type="evidence" value="ECO:0007669"/>
    <property type="project" value="InterPro"/>
</dbReference>
<proteinExistence type="predicted"/>
<dbReference type="GO" id="GO:0022904">
    <property type="term" value="P:respiratory electron transport chain"/>
    <property type="evidence" value="ECO:0007669"/>
    <property type="project" value="TreeGrafter"/>
</dbReference>
<comment type="cofactor">
    <cofactor evidence="1">
        <name>FAD</name>
        <dbReference type="ChEBI" id="CHEBI:57692"/>
    </cofactor>
</comment>
<protein>
    <submittedName>
        <fullName evidence="5">FAD-binding oxidoreductase</fullName>
    </submittedName>
</protein>
<evidence type="ECO:0000313" key="5">
    <source>
        <dbReference type="EMBL" id="MBN8798900.1"/>
    </source>
</evidence>
<dbReference type="EMBL" id="JAFKMG010000562">
    <property type="protein sequence ID" value="MBN8798900.1"/>
    <property type="molecule type" value="Genomic_DNA"/>
</dbReference>
<sequence>MTDPRLDTLLQSCPGLRLKTDPADLEHYGRDWTRRWTPAPLAIALPGSVEDVQAVVRWANEHKVAVVPSGGRTGLSGGAVAANGELVLSLERLNKALEFNAVDRTLTVQAGMPLEAVHNAAREHGLLYPVDFAARGSCSIGGNIATNAGGIRVIRYGNTREWIAGLKVVAGNGELLEFNKGLIKNSSGYDFRQLLIGSEGTLGIV</sequence>
<gene>
    <name evidence="5" type="ORF">J0H45_06030</name>
</gene>
<keyword evidence="2" id="KW-0274">FAD</keyword>
<feature type="domain" description="FAD-binding PCMH-type" evidence="4">
    <location>
        <begin position="36"/>
        <end position="205"/>
    </location>
</feature>
<reference evidence="5" key="1">
    <citation type="submission" date="2021-02" db="EMBL/GenBank/DDBJ databases">
        <title>Thiocyanate and organic carbon inputs drive convergent selection for specific autotrophic Afipia and Thiobacillus strains within complex microbiomes.</title>
        <authorList>
            <person name="Huddy R.J."/>
            <person name="Sachdeva R."/>
            <person name="Kadzinga F."/>
            <person name="Kantor R.S."/>
            <person name="Harrison S.T.L."/>
            <person name="Banfield J.F."/>
        </authorList>
    </citation>
    <scope>NUCLEOTIDE SEQUENCE</scope>
    <source>
        <strain evidence="5">SCN18_10_11_15_R1_P_69_7</strain>
    </source>
</reference>
<dbReference type="InterPro" id="IPR051264">
    <property type="entry name" value="FAD-oxidored/transferase_4"/>
</dbReference>
<dbReference type="InterPro" id="IPR016166">
    <property type="entry name" value="FAD-bd_PCMH"/>
</dbReference>
<accession>A0A9D8KVK4</accession>
<dbReference type="InterPro" id="IPR006094">
    <property type="entry name" value="Oxid_FAD_bind_N"/>
</dbReference>
<dbReference type="Pfam" id="PF01565">
    <property type="entry name" value="FAD_binding_4"/>
    <property type="match status" value="1"/>
</dbReference>
<evidence type="ECO:0000256" key="2">
    <source>
        <dbReference type="ARBA" id="ARBA00022827"/>
    </source>
</evidence>
<dbReference type="Gene3D" id="3.30.465.10">
    <property type="match status" value="1"/>
</dbReference>
<dbReference type="SUPFAM" id="SSF56176">
    <property type="entry name" value="FAD-binding/transporter-associated domain-like"/>
    <property type="match status" value="1"/>
</dbReference>
<dbReference type="AlphaFoldDB" id="A0A9D8KVK4"/>
<keyword evidence="2" id="KW-0285">Flavoprotein</keyword>
<dbReference type="PROSITE" id="PS51387">
    <property type="entry name" value="FAD_PCMH"/>
    <property type="match status" value="1"/>
</dbReference>
<name>A0A9D8KVK4_9GAMM</name>
<evidence type="ECO:0000313" key="6">
    <source>
        <dbReference type="Proteomes" id="UP000664815"/>
    </source>
</evidence>
<feature type="non-terminal residue" evidence="5">
    <location>
        <position position="205"/>
    </location>
</feature>
<dbReference type="PANTHER" id="PTHR43716">
    <property type="entry name" value="D-2-HYDROXYGLUTARATE DEHYDROGENASE, MITOCHONDRIAL"/>
    <property type="match status" value="1"/>
</dbReference>
<dbReference type="PANTHER" id="PTHR43716:SF1">
    <property type="entry name" value="D-2-HYDROXYGLUTARATE DEHYDROGENASE, MITOCHONDRIAL"/>
    <property type="match status" value="1"/>
</dbReference>
<organism evidence="5 6">
    <name type="scientific">Stenotrophomonas nitritireducens</name>
    <dbReference type="NCBI Taxonomy" id="83617"/>
    <lineage>
        <taxon>Bacteria</taxon>
        <taxon>Pseudomonadati</taxon>
        <taxon>Pseudomonadota</taxon>
        <taxon>Gammaproteobacteria</taxon>
        <taxon>Lysobacterales</taxon>
        <taxon>Lysobacteraceae</taxon>
        <taxon>Stenotrophomonas</taxon>
    </lineage>
</organism>
<evidence type="ECO:0000256" key="1">
    <source>
        <dbReference type="ARBA" id="ARBA00001974"/>
    </source>
</evidence>
<dbReference type="Proteomes" id="UP000664815">
    <property type="component" value="Unassembled WGS sequence"/>
</dbReference>
<dbReference type="InterPro" id="IPR016169">
    <property type="entry name" value="FAD-bd_PCMH_sub2"/>
</dbReference>
<evidence type="ECO:0000259" key="4">
    <source>
        <dbReference type="PROSITE" id="PS51387"/>
    </source>
</evidence>
<dbReference type="GO" id="GO:0016491">
    <property type="term" value="F:oxidoreductase activity"/>
    <property type="evidence" value="ECO:0007669"/>
    <property type="project" value="UniProtKB-KW"/>
</dbReference>
<dbReference type="InterPro" id="IPR036318">
    <property type="entry name" value="FAD-bd_PCMH-like_sf"/>
</dbReference>